<name>A0A6J6G2P8_9ZZZZ</name>
<proteinExistence type="predicted"/>
<accession>A0A6J6G2P8</accession>
<organism evidence="2">
    <name type="scientific">freshwater metagenome</name>
    <dbReference type="NCBI Taxonomy" id="449393"/>
    <lineage>
        <taxon>unclassified sequences</taxon>
        <taxon>metagenomes</taxon>
        <taxon>ecological metagenomes</taxon>
    </lineage>
</organism>
<feature type="transmembrane region" description="Helical" evidence="1">
    <location>
        <begin position="76"/>
        <end position="94"/>
    </location>
</feature>
<sequence length="131" mass="13481">MSSLSRSLVVGFISLVLALQAVGLLGVAALFTFETVTQPSTNLAGSVFLDVLIWVFALGAGAATRAFWSGKSGSRGAIIVWQMVLVGVAIASAQGDTARWDFALVIGGPAVIVAIFMLFSRGVSRHLGVGA</sequence>
<keyword evidence="1" id="KW-0472">Membrane</keyword>
<feature type="transmembrane region" description="Helical" evidence="1">
    <location>
        <begin position="100"/>
        <end position="119"/>
    </location>
</feature>
<dbReference type="AlphaFoldDB" id="A0A6J6G2P8"/>
<evidence type="ECO:0000256" key="1">
    <source>
        <dbReference type="SAM" id="Phobius"/>
    </source>
</evidence>
<gene>
    <name evidence="2" type="ORF">UFOPK1788_00650</name>
</gene>
<feature type="transmembrane region" description="Helical" evidence="1">
    <location>
        <begin position="7"/>
        <end position="31"/>
    </location>
</feature>
<reference evidence="2" key="1">
    <citation type="submission" date="2020-05" db="EMBL/GenBank/DDBJ databases">
        <authorList>
            <person name="Chiriac C."/>
            <person name="Salcher M."/>
            <person name="Ghai R."/>
            <person name="Kavagutti S V."/>
        </authorList>
    </citation>
    <scope>NUCLEOTIDE SEQUENCE</scope>
</reference>
<protein>
    <submittedName>
        <fullName evidence="2">Unannotated protein</fullName>
    </submittedName>
</protein>
<dbReference type="EMBL" id="CAEZUE010000072">
    <property type="protein sequence ID" value="CAB4593275.1"/>
    <property type="molecule type" value="Genomic_DNA"/>
</dbReference>
<evidence type="ECO:0000313" key="2">
    <source>
        <dbReference type="EMBL" id="CAB4593275.1"/>
    </source>
</evidence>
<keyword evidence="1" id="KW-1133">Transmembrane helix</keyword>
<keyword evidence="1" id="KW-0812">Transmembrane</keyword>
<feature type="transmembrane region" description="Helical" evidence="1">
    <location>
        <begin position="43"/>
        <end position="64"/>
    </location>
</feature>